<evidence type="ECO:0000256" key="1">
    <source>
        <dbReference type="SAM" id="MobiDB-lite"/>
    </source>
</evidence>
<feature type="compositionally biased region" description="Basic and acidic residues" evidence="1">
    <location>
        <begin position="90"/>
        <end position="104"/>
    </location>
</feature>
<organism evidence="2 3">
    <name type="scientific">Ensete ventricosum</name>
    <name type="common">Abyssinian banana</name>
    <name type="synonym">Musa ensete</name>
    <dbReference type="NCBI Taxonomy" id="4639"/>
    <lineage>
        <taxon>Eukaryota</taxon>
        <taxon>Viridiplantae</taxon>
        <taxon>Streptophyta</taxon>
        <taxon>Embryophyta</taxon>
        <taxon>Tracheophyta</taxon>
        <taxon>Spermatophyta</taxon>
        <taxon>Magnoliopsida</taxon>
        <taxon>Liliopsida</taxon>
        <taxon>Zingiberales</taxon>
        <taxon>Musaceae</taxon>
        <taxon>Ensete</taxon>
    </lineage>
</organism>
<proteinExistence type="predicted"/>
<protein>
    <recommendedName>
        <fullName evidence="4">BHLH domain-containing protein</fullName>
    </recommendedName>
</protein>
<reference evidence="2 3" key="1">
    <citation type="submission" date="2022-12" db="EMBL/GenBank/DDBJ databases">
        <title>Chromosome-scale assembly of the Ensete ventricosum genome.</title>
        <authorList>
            <person name="Dussert Y."/>
            <person name="Stocks J."/>
            <person name="Wendawek A."/>
            <person name="Woldeyes F."/>
            <person name="Nichols R.A."/>
            <person name="Borrell J.S."/>
        </authorList>
    </citation>
    <scope>NUCLEOTIDE SEQUENCE [LARGE SCALE GENOMIC DNA]</scope>
    <source>
        <strain evidence="3">cv. Maze</strain>
        <tissue evidence="2">Seeds</tissue>
    </source>
</reference>
<sequence>MNQRAVNRRIVDNIRTVSEKEIGMRMNSMKCNCKVDHENSNPFDTVLVQSTRRSQCYKTAVGGSDIDGGDDASEALPPKKAVLSARKDRRNRESSPLHHLMSEL</sequence>
<evidence type="ECO:0008006" key="4">
    <source>
        <dbReference type="Google" id="ProtNLM"/>
    </source>
</evidence>
<dbReference type="EMBL" id="JAQQAF010000002">
    <property type="protein sequence ID" value="KAJ8504437.1"/>
    <property type="molecule type" value="Genomic_DNA"/>
</dbReference>
<evidence type="ECO:0000313" key="2">
    <source>
        <dbReference type="EMBL" id="KAJ8504437.1"/>
    </source>
</evidence>
<comment type="caution">
    <text evidence="2">The sequence shown here is derived from an EMBL/GenBank/DDBJ whole genome shotgun (WGS) entry which is preliminary data.</text>
</comment>
<name>A0AAV8RIU7_ENSVE</name>
<evidence type="ECO:0000313" key="3">
    <source>
        <dbReference type="Proteomes" id="UP001222027"/>
    </source>
</evidence>
<dbReference type="Proteomes" id="UP001222027">
    <property type="component" value="Unassembled WGS sequence"/>
</dbReference>
<keyword evidence="3" id="KW-1185">Reference proteome</keyword>
<dbReference type="AlphaFoldDB" id="A0AAV8RIU7"/>
<gene>
    <name evidence="2" type="ORF">OPV22_005323</name>
</gene>
<feature type="region of interest" description="Disordered" evidence="1">
    <location>
        <begin position="62"/>
        <end position="104"/>
    </location>
</feature>
<accession>A0AAV8RIU7</accession>